<accession>A0A5A8D0H7</accession>
<evidence type="ECO:0000313" key="1">
    <source>
        <dbReference type="EMBL" id="KAA0158846.1"/>
    </source>
</evidence>
<comment type="caution">
    <text evidence="1">The sequence shown here is derived from an EMBL/GenBank/DDBJ whole genome shotgun (WGS) entry which is preliminary data.</text>
</comment>
<sequence length="1389" mass="146261">MATSYRCLIARAHFNRGVSGVLASHFVLSGLRNVVCGSEAASAPFRAFPGSETPDRVWDLAVERIANVDSLDNTLSIQPSLAFTNTSLLSSGTSFHQVSYHSRLTSLSIHEVPGSVGSMLSIGSVPGVLVSALGGSPSRVTSATELDVVVTFESPVRRFFAARDLQLTGATVVSQMPPPSLTSTSYNTTWTMRVRPTGSTHEIIAQIVPFRSDLCNSDHRAGVHGPKLDTGRRAVVVLDDAAPDRGVAELGAFTGMQGLTKLEGQLPVAVEAGDNLTDSGGCSRVWAMRMQVIESQPTLAFEAAAVATCADAGGDCGLVPEPPMQLDPRGGGSRPSSSLTFWATLERLELIEDANADGSVQSGERSVPHGMATSYRCLIARAHFNRGVSGVLASHFVLSGLRNVVCGSEAASAPFRAFPGSETPDRVWDLAVEITELDNGLSRSMTMLPGPRGGGGVVTSANFTVAAQTAVVDFHVDLLDISLYEVPGAIGARPLRVNESAPQPVFDMELGPRVDSTETSATLLVAKFEFDAPVIGFEPSRDFVAHGADFVQICPNLLTHSLRVNAVAVPNCTSSVPSVWPAYGQFHRTWLVLLQVAAPAAGDVRIVVRPFSQQNCAVSALDGSLVDQAWAGPDAASRCSMASPHVFANSTVRWAMNTTVYTVPLSTEFRTAATSASELIVPGQSVTLLTEVWATVRYSLPVRNVPTQAFTGLQGLTKLEGQLPVAVEAGDNLTDSGGCSRVWAMRMQVIESQPTLAFEAAAVATCADAGGDCGLVPEPPMQLDPRGGGSRPSSSLTFWATLERLELIEDANADGSVQSGERSVPHGMATSYRCLIARAHFNRGVTGVLASHFVLSGLRNVVCGSEAASAPFRAFPGSETPDRVWDLAVEITELDNGLSRSMTMLPGPRGGGGVVTSANFTVAAQTAVAQYRPIVSSMSIFENRLSEGAAPFSVDTAPVQNCSTVNVTTVGVSGNGSLVNGSAANTTTVTQQTICYGNITSTEVARPGANVSFGATSASQLFVTVRFEAPVSHFDARRDLAVSGLRLVSQEATTKQVDPNPPPTDCGAVISAINAQLPTANRTTMQLNQARFNATPPECISTQKALLQDSPLSLSPASTSYTLGLQDKDLRPTGVALVFHDAATVQPDSIARSADVDVNLFCETAAFPELHIDENITLYNATVLVHKHAVTMASNTTAGYLESVTTVSFNSTCNSSCYAMACNVTANRTCLTACLAACNGTNTSTVNVTRFPTYAAANLTLSLNGNFSLYPASVSVTAFAAPMHLEFRSVPSLAPSTLIANGSFTLLQHLWAFQTFSVPVSRLPLAPFALSGLQRVPNLTASPFGTTENVTDAGGASRVWALQLSVIEAAAKLTVLEHPSCIVRRLPQF</sequence>
<name>A0A5A8D0H7_CAFRO</name>
<gene>
    <name evidence="1" type="ORF">FNF27_08346</name>
</gene>
<dbReference type="Proteomes" id="UP000322899">
    <property type="component" value="Unassembled WGS sequence"/>
</dbReference>
<protein>
    <submittedName>
        <fullName evidence="1">Uncharacterized protein</fullName>
    </submittedName>
</protein>
<proteinExistence type="predicted"/>
<dbReference type="EMBL" id="VLTO01000191">
    <property type="protein sequence ID" value="KAA0158846.1"/>
    <property type="molecule type" value="Genomic_DNA"/>
</dbReference>
<organism evidence="1 2">
    <name type="scientific">Cafeteria roenbergensis</name>
    <name type="common">Marine flagellate</name>
    <dbReference type="NCBI Taxonomy" id="33653"/>
    <lineage>
        <taxon>Eukaryota</taxon>
        <taxon>Sar</taxon>
        <taxon>Stramenopiles</taxon>
        <taxon>Bigyra</taxon>
        <taxon>Opalozoa</taxon>
        <taxon>Bicosoecida</taxon>
        <taxon>Cafeteriaceae</taxon>
        <taxon>Cafeteria</taxon>
    </lineage>
</organism>
<evidence type="ECO:0000313" key="2">
    <source>
        <dbReference type="Proteomes" id="UP000322899"/>
    </source>
</evidence>
<reference evidence="1 2" key="1">
    <citation type="submission" date="2019-07" db="EMBL/GenBank/DDBJ databases">
        <title>Genomes of Cafeteria roenbergensis.</title>
        <authorList>
            <person name="Fischer M.G."/>
            <person name="Hackl T."/>
            <person name="Roman M."/>
        </authorList>
    </citation>
    <scope>NUCLEOTIDE SEQUENCE [LARGE SCALE GENOMIC DNA]</scope>
    <source>
        <strain evidence="1 2">E4-10P</strain>
    </source>
</reference>